<dbReference type="PANTHER" id="PTHR43441:SF12">
    <property type="entry name" value="RIBOSOMAL N-ACETYLTRANSFERASE YDAF-RELATED"/>
    <property type="match status" value="1"/>
</dbReference>
<dbReference type="Gene3D" id="3.40.630.30">
    <property type="match status" value="1"/>
</dbReference>
<organism evidence="2 3">
    <name type="scientific">Guptibacillus hwajinpoensis</name>
    <dbReference type="NCBI Taxonomy" id="208199"/>
    <lineage>
        <taxon>Bacteria</taxon>
        <taxon>Bacillati</taxon>
        <taxon>Bacillota</taxon>
        <taxon>Bacilli</taxon>
        <taxon>Bacillales</taxon>
        <taxon>Guptibacillaceae</taxon>
        <taxon>Guptibacillus</taxon>
    </lineage>
</organism>
<name>A0A4U1MNT3_9BACL</name>
<dbReference type="GO" id="GO:1990189">
    <property type="term" value="F:protein N-terminal-serine acetyltransferase activity"/>
    <property type="evidence" value="ECO:0007669"/>
    <property type="project" value="TreeGrafter"/>
</dbReference>
<protein>
    <submittedName>
        <fullName evidence="2">GNAT family N-acetyltransferase</fullName>
    </submittedName>
</protein>
<accession>A0A4U1MNT3</accession>
<dbReference type="InterPro" id="IPR051908">
    <property type="entry name" value="Ribosomal_N-acetyltransferase"/>
</dbReference>
<reference evidence="2 3" key="1">
    <citation type="submission" date="2019-04" db="EMBL/GenBank/DDBJ databases">
        <title>Genome sequence of Bacillus hwajinpoensis strain Y2.</title>
        <authorList>
            <person name="Fair J.L."/>
            <person name="Maclea K.S."/>
        </authorList>
    </citation>
    <scope>NUCLEOTIDE SEQUENCE [LARGE SCALE GENOMIC DNA]</scope>
    <source>
        <strain evidence="2 3">Y2</strain>
    </source>
</reference>
<keyword evidence="2" id="KW-0808">Transferase</keyword>
<dbReference type="Pfam" id="PF13302">
    <property type="entry name" value="Acetyltransf_3"/>
    <property type="match status" value="1"/>
</dbReference>
<dbReference type="InterPro" id="IPR016181">
    <property type="entry name" value="Acyl_CoA_acyltransferase"/>
</dbReference>
<dbReference type="SUPFAM" id="SSF55729">
    <property type="entry name" value="Acyl-CoA N-acyltransferases (Nat)"/>
    <property type="match status" value="1"/>
</dbReference>
<dbReference type="GO" id="GO:0008999">
    <property type="term" value="F:protein-N-terminal-alanine acetyltransferase activity"/>
    <property type="evidence" value="ECO:0007669"/>
    <property type="project" value="TreeGrafter"/>
</dbReference>
<dbReference type="PROSITE" id="PS51186">
    <property type="entry name" value="GNAT"/>
    <property type="match status" value="1"/>
</dbReference>
<dbReference type="Proteomes" id="UP000310541">
    <property type="component" value="Unassembled WGS sequence"/>
</dbReference>
<gene>
    <name evidence="2" type="ORF">FBF83_06515</name>
</gene>
<dbReference type="OrthoDB" id="9784707at2"/>
<dbReference type="InterPro" id="IPR000182">
    <property type="entry name" value="GNAT_dom"/>
</dbReference>
<evidence type="ECO:0000313" key="3">
    <source>
        <dbReference type="Proteomes" id="UP000310541"/>
    </source>
</evidence>
<sequence>MFKYQVNEDLYLRMYTVDDAAALYHLIEESRDHLKEWLAWVDYNTDVEASKEWIQGTFKGVVETGGYPKTLAIIYQDELVGTVGFNEVNRTHKYASIGYWLSEKNQKKGIITEACRAIVTYGFSDIGLNRIEIRAASGNKKSRAIPERLGFHEEGILRQIELVNEEFYDHVVYSMLAEDWKRKHDG</sequence>
<dbReference type="GO" id="GO:0005737">
    <property type="term" value="C:cytoplasm"/>
    <property type="evidence" value="ECO:0007669"/>
    <property type="project" value="TreeGrafter"/>
</dbReference>
<proteinExistence type="predicted"/>
<dbReference type="EMBL" id="SWFM01000001">
    <property type="protein sequence ID" value="TKD72426.1"/>
    <property type="molecule type" value="Genomic_DNA"/>
</dbReference>
<dbReference type="AlphaFoldDB" id="A0A4U1MNT3"/>
<dbReference type="RefSeq" id="WP_136946277.1">
    <property type="nucleotide sequence ID" value="NZ_SWFM01000001.1"/>
</dbReference>
<comment type="caution">
    <text evidence="2">The sequence shown here is derived from an EMBL/GenBank/DDBJ whole genome shotgun (WGS) entry which is preliminary data.</text>
</comment>
<evidence type="ECO:0000259" key="1">
    <source>
        <dbReference type="PROSITE" id="PS51186"/>
    </source>
</evidence>
<evidence type="ECO:0000313" key="2">
    <source>
        <dbReference type="EMBL" id="TKD72426.1"/>
    </source>
</evidence>
<feature type="domain" description="N-acetyltransferase" evidence="1">
    <location>
        <begin position="21"/>
        <end position="178"/>
    </location>
</feature>
<dbReference type="PANTHER" id="PTHR43441">
    <property type="entry name" value="RIBOSOMAL-PROTEIN-SERINE ACETYLTRANSFERASE"/>
    <property type="match status" value="1"/>
</dbReference>